<reference evidence="1" key="1">
    <citation type="submission" date="2022-07" db="EMBL/GenBank/DDBJ databases">
        <title>Alkalimarinus sp. nov., isolated from gut of a Alitta virens.</title>
        <authorList>
            <person name="Yang A.I."/>
            <person name="Shin N.-R."/>
        </authorList>
    </citation>
    <scope>NUCLEOTIDE SEQUENCE</scope>
    <source>
        <strain evidence="1">FA028</strain>
    </source>
</reference>
<sequence>MTRPKYKITASDLPFVHAYLLRALEDSHYIEQGNSVAYQFRQFLNRIDLDDDVEHDAEILNRWCEKYLSTNQWNRLKVSIRKMRYRQSNKDVTITLKPEAHAVLQRLIDDGKASSLSDAVLWLNQKTKIT</sequence>
<organism evidence="1 2">
    <name type="scientific">Alkalimarinus sediminis</name>
    <dbReference type="NCBI Taxonomy" id="1632866"/>
    <lineage>
        <taxon>Bacteria</taxon>
        <taxon>Pseudomonadati</taxon>
        <taxon>Pseudomonadota</taxon>
        <taxon>Gammaproteobacteria</taxon>
        <taxon>Alteromonadales</taxon>
        <taxon>Alteromonadaceae</taxon>
        <taxon>Alkalimarinus</taxon>
    </lineage>
</organism>
<accession>A0A9E8HKR3</accession>
<dbReference type="AlphaFoldDB" id="A0A9E8HKR3"/>
<protein>
    <submittedName>
        <fullName evidence="1">Uncharacterized protein</fullName>
    </submittedName>
</protein>
<proteinExistence type="predicted"/>
<dbReference type="RefSeq" id="WP_251812125.1">
    <property type="nucleotide sequence ID" value="NZ_CP101527.1"/>
</dbReference>
<evidence type="ECO:0000313" key="1">
    <source>
        <dbReference type="EMBL" id="UZW76239.1"/>
    </source>
</evidence>
<keyword evidence="2" id="KW-1185">Reference proteome</keyword>
<dbReference type="KEGG" id="asem:NNL22_06565"/>
<evidence type="ECO:0000313" key="2">
    <source>
        <dbReference type="Proteomes" id="UP001164472"/>
    </source>
</evidence>
<dbReference type="Proteomes" id="UP001164472">
    <property type="component" value="Chromosome"/>
</dbReference>
<gene>
    <name evidence="1" type="ORF">NNL22_06565</name>
</gene>
<name>A0A9E8HKR3_9ALTE</name>
<dbReference type="EMBL" id="CP101527">
    <property type="protein sequence ID" value="UZW76239.1"/>
    <property type="molecule type" value="Genomic_DNA"/>
</dbReference>